<dbReference type="GeneID" id="36584892"/>
<evidence type="ECO:0000256" key="1">
    <source>
        <dbReference type="SAM" id="Phobius"/>
    </source>
</evidence>
<dbReference type="InParanoid" id="A0A2J6TIQ5"/>
<dbReference type="STRING" id="1095630.A0A2J6TIQ5"/>
<dbReference type="RefSeq" id="XP_024739801.1">
    <property type="nucleotide sequence ID" value="XM_024876813.1"/>
</dbReference>
<dbReference type="OrthoDB" id="5428055at2759"/>
<gene>
    <name evidence="2" type="ORF">K444DRAFT_558238</name>
</gene>
<evidence type="ECO:0000313" key="3">
    <source>
        <dbReference type="Proteomes" id="UP000235371"/>
    </source>
</evidence>
<dbReference type="EMBL" id="KZ613783">
    <property type="protein sequence ID" value="PMD62897.1"/>
    <property type="molecule type" value="Genomic_DNA"/>
</dbReference>
<sequence length="522" mass="58386">MSQDEEDGAWLASPGPYQDRIKISCSSDPGLKSRERKAKWAQIPWPSEVSRIAVLEYGIDGFTKGVEHVDPSGIEAYLLERQQRRSSDNGGQVYIVESLTPDLIATLGDYFDIDPSVFLEQLMSRTGSRFRTLPSALHTSGCLRLSYSSLISVPPEAMNSFGLTSTTGRHIRATRSYGEFSNIGIASCICSILTRKGRDGSGWNVLVFCDPPVGSIRIGQSAKTFAIDQQAVNGGYVDFVPNSESHRYGGPPRTSLMDDLCFYLQRYPNRMPGDGVGLVFMFVQKIVASHYLVLLNHFDNHIRKVSSRMERQQDLSNFGILSVESQWSDARALRRRARLFCEFLEGNMMLLGIPFEDPTFQKNAPETDWIDCTIDFQYLRARFRQLLQETLTLSEALTGLASIAGNRQALKEQEVSLKATQLSILEARRAKALTLLGLIFIPLAYTSSLFSMADPYNPGSDRFWMYFVISLPLVFIITVAYYVLDSGYSSDGSDWSLSNVANALATMLRQDKQELEMAREGC</sequence>
<name>A0A2J6TIQ5_9HELO</name>
<evidence type="ECO:0008006" key="4">
    <source>
        <dbReference type="Google" id="ProtNLM"/>
    </source>
</evidence>
<organism evidence="2 3">
    <name type="scientific">Hyaloscypha bicolor E</name>
    <dbReference type="NCBI Taxonomy" id="1095630"/>
    <lineage>
        <taxon>Eukaryota</taxon>
        <taxon>Fungi</taxon>
        <taxon>Dikarya</taxon>
        <taxon>Ascomycota</taxon>
        <taxon>Pezizomycotina</taxon>
        <taxon>Leotiomycetes</taxon>
        <taxon>Helotiales</taxon>
        <taxon>Hyaloscyphaceae</taxon>
        <taxon>Hyaloscypha</taxon>
        <taxon>Hyaloscypha bicolor</taxon>
    </lineage>
</organism>
<proteinExistence type="predicted"/>
<keyword evidence="3" id="KW-1185">Reference proteome</keyword>
<keyword evidence="1" id="KW-0472">Membrane</keyword>
<accession>A0A2J6TIQ5</accession>
<protein>
    <recommendedName>
        <fullName evidence="4">Cora-domain-containing protein</fullName>
    </recommendedName>
</protein>
<feature type="transmembrane region" description="Helical" evidence="1">
    <location>
        <begin position="432"/>
        <end position="451"/>
    </location>
</feature>
<feature type="transmembrane region" description="Helical" evidence="1">
    <location>
        <begin position="463"/>
        <end position="484"/>
    </location>
</feature>
<keyword evidence="1" id="KW-1133">Transmembrane helix</keyword>
<reference evidence="2 3" key="1">
    <citation type="submission" date="2016-04" db="EMBL/GenBank/DDBJ databases">
        <title>A degradative enzymes factory behind the ericoid mycorrhizal symbiosis.</title>
        <authorList>
            <consortium name="DOE Joint Genome Institute"/>
            <person name="Martino E."/>
            <person name="Morin E."/>
            <person name="Grelet G."/>
            <person name="Kuo A."/>
            <person name="Kohler A."/>
            <person name="Daghino S."/>
            <person name="Barry K."/>
            <person name="Choi C."/>
            <person name="Cichocki N."/>
            <person name="Clum A."/>
            <person name="Copeland A."/>
            <person name="Hainaut M."/>
            <person name="Haridas S."/>
            <person name="Labutti K."/>
            <person name="Lindquist E."/>
            <person name="Lipzen A."/>
            <person name="Khouja H.-R."/>
            <person name="Murat C."/>
            <person name="Ohm R."/>
            <person name="Olson A."/>
            <person name="Spatafora J."/>
            <person name="Veneault-Fourrey C."/>
            <person name="Henrissat B."/>
            <person name="Grigoriev I."/>
            <person name="Martin F."/>
            <person name="Perotto S."/>
        </authorList>
    </citation>
    <scope>NUCLEOTIDE SEQUENCE [LARGE SCALE GENOMIC DNA]</scope>
    <source>
        <strain evidence="2 3">E</strain>
    </source>
</reference>
<feature type="transmembrane region" description="Helical" evidence="1">
    <location>
        <begin position="275"/>
        <end position="294"/>
    </location>
</feature>
<dbReference type="Gene3D" id="1.20.58.340">
    <property type="entry name" value="Magnesium transport protein CorA, transmembrane region"/>
    <property type="match status" value="1"/>
</dbReference>
<keyword evidence="1" id="KW-0812">Transmembrane</keyword>
<dbReference type="AlphaFoldDB" id="A0A2J6TIQ5"/>
<evidence type="ECO:0000313" key="2">
    <source>
        <dbReference type="EMBL" id="PMD62897.1"/>
    </source>
</evidence>
<dbReference type="Proteomes" id="UP000235371">
    <property type="component" value="Unassembled WGS sequence"/>
</dbReference>